<reference evidence="3 4" key="1">
    <citation type="submission" date="2024-04" db="EMBL/GenBank/DDBJ databases">
        <authorList>
            <person name="Waldvogel A.-M."/>
            <person name="Schoenle A."/>
        </authorList>
    </citation>
    <scope>NUCLEOTIDE SEQUENCE [LARGE SCALE GENOMIC DNA]</scope>
</reference>
<dbReference type="AlphaFoldDB" id="A0AAV2MMV1"/>
<evidence type="ECO:0000256" key="2">
    <source>
        <dbReference type="SAM" id="SignalP"/>
    </source>
</evidence>
<accession>A0AAV2MMV1</accession>
<evidence type="ECO:0000313" key="3">
    <source>
        <dbReference type="EMBL" id="CAL1614801.1"/>
    </source>
</evidence>
<protein>
    <submittedName>
        <fullName evidence="3">Uncharacterized protein</fullName>
    </submittedName>
</protein>
<evidence type="ECO:0000313" key="4">
    <source>
        <dbReference type="Proteomes" id="UP001497482"/>
    </source>
</evidence>
<proteinExistence type="predicted"/>
<name>A0AAV2MMV1_KNICA</name>
<feature type="signal peptide" evidence="2">
    <location>
        <begin position="1"/>
        <end position="19"/>
    </location>
</feature>
<feature type="compositionally biased region" description="Basic and acidic residues" evidence="1">
    <location>
        <begin position="54"/>
        <end position="67"/>
    </location>
</feature>
<feature type="compositionally biased region" description="Basic and acidic residues" evidence="1">
    <location>
        <begin position="31"/>
        <end position="41"/>
    </location>
</feature>
<keyword evidence="4" id="KW-1185">Reference proteome</keyword>
<sequence length="139" mass="15303">MAIVGFGFTIIFCTTFCRACNRMREEQVEREAWRRSERDGRPPPVFVIPFPRNASRDSDDTGPRLGRESTLQYTNPAFSEPPPAYSELGFKLEDLPPAYTQYSVPVYPIALEPPAAAGALAHGPQHGPPHSPPPGPPES</sequence>
<feature type="compositionally biased region" description="Pro residues" evidence="1">
    <location>
        <begin position="126"/>
        <end position="139"/>
    </location>
</feature>
<evidence type="ECO:0000256" key="1">
    <source>
        <dbReference type="SAM" id="MobiDB-lite"/>
    </source>
</evidence>
<gene>
    <name evidence="3" type="ORF">KC01_LOCUS40833</name>
</gene>
<feature type="region of interest" description="Disordered" evidence="1">
    <location>
        <begin position="31"/>
        <end position="79"/>
    </location>
</feature>
<organism evidence="3 4">
    <name type="scientific">Knipowitschia caucasica</name>
    <name type="common">Caucasian dwarf goby</name>
    <name type="synonym">Pomatoschistus caucasicus</name>
    <dbReference type="NCBI Taxonomy" id="637954"/>
    <lineage>
        <taxon>Eukaryota</taxon>
        <taxon>Metazoa</taxon>
        <taxon>Chordata</taxon>
        <taxon>Craniata</taxon>
        <taxon>Vertebrata</taxon>
        <taxon>Euteleostomi</taxon>
        <taxon>Actinopterygii</taxon>
        <taxon>Neopterygii</taxon>
        <taxon>Teleostei</taxon>
        <taxon>Neoteleostei</taxon>
        <taxon>Acanthomorphata</taxon>
        <taxon>Gobiaria</taxon>
        <taxon>Gobiiformes</taxon>
        <taxon>Gobioidei</taxon>
        <taxon>Gobiidae</taxon>
        <taxon>Gobiinae</taxon>
        <taxon>Knipowitschia</taxon>
    </lineage>
</organism>
<dbReference type="Proteomes" id="UP001497482">
    <property type="component" value="Chromosome 9"/>
</dbReference>
<feature type="chain" id="PRO_5043875565" evidence="2">
    <location>
        <begin position="20"/>
        <end position="139"/>
    </location>
</feature>
<dbReference type="EMBL" id="OZ035831">
    <property type="protein sequence ID" value="CAL1614801.1"/>
    <property type="molecule type" value="Genomic_DNA"/>
</dbReference>
<feature type="region of interest" description="Disordered" evidence="1">
    <location>
        <begin position="117"/>
        <end position="139"/>
    </location>
</feature>
<keyword evidence="2" id="KW-0732">Signal</keyword>